<dbReference type="AlphaFoldDB" id="A0A077WUS4"/>
<sequence length="529" mass="60167">MVNTKSSVFAHPKMHFTTPSNSTWDNIIDTTLNVSSYEQVTKTLLRLLKIHVEKLIAVDQLSQALNETSIMQQLNPTSPCSYLLASDILSNMQGKQTAALDIINQGIFTASKTDPNYHKLLVTKDRVLKKQLLRIDLIRKLPVAIVRNSIAPLLLTSSMKHEVLKVSSTWQQRFAPVFGMHVDIRNARDWHKHRCIIDGARWIKTMSLKHCQQSPFKLLQRVDFRSLEKLYIEDCSVYGLSSGDIRHRGLTCLHVNKGYGASSVRLKAMMDAFPNLKNIQCYGECNLDASTLDLAQHYPQVHTLHFQTKSMSKKGVKCLLNCFPSLEHFAIFHSSPVQCLVEMAPMDSDGRLVYFGSSFDTCNKKKEEPAFRHSLYLDGEGLDLTTAGDYLLQASHPPMASVIFNRIRYSDINMARCLTMATTHAPGINAFVFDDLHLHKGQWMQFLQSWKPNGMQPFCLQFINCPGVTDRVLEDIIPRRSIQCLYLDGLENITQRGVSYLLRRKSFDEITVINCPNAIVPQSHHSHRY</sequence>
<reference evidence="1" key="1">
    <citation type="journal article" date="2014" name="Genome Announc.">
        <title>De novo whole-genome sequence and genome annotation of Lichtheimia ramosa.</title>
        <authorList>
            <person name="Linde J."/>
            <person name="Schwartze V."/>
            <person name="Binder U."/>
            <person name="Lass-Florl C."/>
            <person name="Voigt K."/>
            <person name="Horn F."/>
        </authorList>
    </citation>
    <scope>NUCLEOTIDE SEQUENCE</scope>
    <source>
        <strain evidence="1">JMRC FSU:6197</strain>
    </source>
</reference>
<accession>A0A077WUS4</accession>
<gene>
    <name evidence="1" type="ORF">LRAMOSA03329</name>
</gene>
<dbReference type="InterPro" id="IPR032675">
    <property type="entry name" value="LRR_dom_sf"/>
</dbReference>
<proteinExistence type="predicted"/>
<evidence type="ECO:0008006" key="2">
    <source>
        <dbReference type="Google" id="ProtNLM"/>
    </source>
</evidence>
<protein>
    <recommendedName>
        <fullName evidence="2">F-box domain-containing protein</fullName>
    </recommendedName>
</protein>
<dbReference type="Gene3D" id="3.80.10.10">
    <property type="entry name" value="Ribonuclease Inhibitor"/>
    <property type="match status" value="1"/>
</dbReference>
<name>A0A077WUS4_9FUNG</name>
<dbReference type="SUPFAM" id="SSF52047">
    <property type="entry name" value="RNI-like"/>
    <property type="match status" value="1"/>
</dbReference>
<organism evidence="1">
    <name type="scientific">Lichtheimia ramosa</name>
    <dbReference type="NCBI Taxonomy" id="688394"/>
    <lineage>
        <taxon>Eukaryota</taxon>
        <taxon>Fungi</taxon>
        <taxon>Fungi incertae sedis</taxon>
        <taxon>Mucoromycota</taxon>
        <taxon>Mucoromycotina</taxon>
        <taxon>Mucoromycetes</taxon>
        <taxon>Mucorales</taxon>
        <taxon>Lichtheimiaceae</taxon>
        <taxon>Lichtheimia</taxon>
    </lineage>
</organism>
<evidence type="ECO:0000313" key="1">
    <source>
        <dbReference type="EMBL" id="CDS11065.1"/>
    </source>
</evidence>
<dbReference type="OrthoDB" id="2261632at2759"/>
<dbReference type="EMBL" id="LK023346">
    <property type="protein sequence ID" value="CDS11065.1"/>
    <property type="molecule type" value="Genomic_DNA"/>
</dbReference>